<evidence type="ECO:0000256" key="1">
    <source>
        <dbReference type="SAM" id="Phobius"/>
    </source>
</evidence>
<dbReference type="AlphaFoldDB" id="A0A5P2DFX3"/>
<keyword evidence="1" id="KW-1133">Transmembrane helix</keyword>
<dbReference type="EMBL" id="CP029189">
    <property type="protein sequence ID" value="QES53992.1"/>
    <property type="molecule type" value="Genomic_DNA"/>
</dbReference>
<keyword evidence="1" id="KW-0812">Transmembrane</keyword>
<dbReference type="Proteomes" id="UP000324101">
    <property type="component" value="Chromosome"/>
</dbReference>
<dbReference type="RefSeq" id="WP_150256776.1">
    <property type="nucleotide sequence ID" value="NZ_CP029189.1"/>
</dbReference>
<protein>
    <submittedName>
        <fullName evidence="2">Uncharacterized protein</fullName>
    </submittedName>
</protein>
<sequence length="101" mass="9997">MNLHIEAVGLLALTAGLLVGHAVHKRTRAASGGASQGDLVGAIVAAVAVTTVLYLLFGGGRSAPAAPDFRPTGLASVSHQVSEVGAAQVRSGRTAGATSRQ</sequence>
<feature type="transmembrane region" description="Helical" evidence="1">
    <location>
        <begin position="39"/>
        <end position="57"/>
    </location>
</feature>
<keyword evidence="1" id="KW-0472">Membrane</keyword>
<accession>A0A5P2DFX3</accession>
<gene>
    <name evidence="2" type="ORF">DEJ51_06800</name>
</gene>
<evidence type="ECO:0000313" key="3">
    <source>
        <dbReference type="Proteomes" id="UP000324101"/>
    </source>
</evidence>
<evidence type="ECO:0000313" key="2">
    <source>
        <dbReference type="EMBL" id="QES53992.1"/>
    </source>
</evidence>
<reference evidence="2 3" key="1">
    <citation type="submission" date="2018-05" db="EMBL/GenBank/DDBJ databases">
        <title>Streptomyces venezuelae.</title>
        <authorList>
            <person name="Kim W."/>
            <person name="Lee N."/>
            <person name="Cho B.-K."/>
        </authorList>
    </citation>
    <scope>NUCLEOTIDE SEQUENCE [LARGE SCALE GENOMIC DNA]</scope>
    <source>
        <strain evidence="2 3">ATCC 21018</strain>
    </source>
</reference>
<name>A0A5P2DFX3_STRVZ</name>
<organism evidence="2 3">
    <name type="scientific">Streptomyces venezuelae</name>
    <dbReference type="NCBI Taxonomy" id="54571"/>
    <lineage>
        <taxon>Bacteria</taxon>
        <taxon>Bacillati</taxon>
        <taxon>Actinomycetota</taxon>
        <taxon>Actinomycetes</taxon>
        <taxon>Kitasatosporales</taxon>
        <taxon>Streptomycetaceae</taxon>
        <taxon>Streptomyces</taxon>
    </lineage>
</organism>
<proteinExistence type="predicted"/>